<comment type="caution">
    <text evidence="3">The sequence shown here is derived from an EMBL/GenBank/DDBJ whole genome shotgun (WGS) entry which is preliminary data.</text>
</comment>
<sequence>MKKLLVFIGLCIAFFYGNAQNNSYYNRMQHIFGNIDKTKVTTGYLKEFGIRFNEVEAYNGAIASDNLVDKTQWQSLYSSLYTMRVGTVAQNMTNPSTVFNNLKTQQTGTKTYFLAAQYYTYQQYKANAYTNGDVTVSNDRIYDVAGRNPYDTKTVFAVTPLKTQLQGHTFTFKLPSTMVYTNTSAALNQIQIDFGNGSGYQTVALNTAKSVTYTSGGVKTLKYKFVYAGGTTLYSHSKIWVDYIAPQGGPMARFDGAGANTEVITGAVWQGVANAANVTIELAEGHTELTKPLIVVEGFDPDGSFNYRSFIDRDDPGGIEVDINPDPAILYTLNEAIEDEDYDLVFIDFVNGTDFIQRNALVVEAVIDTVNARKTAAGSTEQNVVLGMSMGGLIARYALRDMEIKSETHDTKLYISHDAPHQGANVPLAYQAMVRHLVGEQISIPVFFSIFNINVADISDHIPELEEGLALLQTPAAQQMLVYQLEGTGDGVSVDNSTLFHTFSTGLSNMGYPTQGNIRNIAIANGSECGTPLGFDAYGTLVDVNETIDLPKVVSHMVLPLLNITNPLKYLSSVFSFDTDIKAQFNLRALPNQQSQQIYKGKIFIRKEVLGFIIIHEDLIDEETVNSSSSMLPLDNAGGGVYNIDTFVTLPPEVNAFVLEREFNFIPTFSSLDIGSGTQTINAGDLAKAYSPLSPPPALKNTPFHNFFTNDITSEQHIQFTLNNGNWLMDELRDTSAYFSCASTTCTGTLGLRISGPSQVCTSSSSNYSISSLPSNVTVNWSINPSGGFTITPNGHSVTITPNGLFAGEGVLTASIDTDCNDSVEITKTIQTGAQRPIIYDSNGNQVASFNFPLYTWESITFSTPPGTLEWEWEKVSGNFTLMANNTNYAQVYASQNTSGIVTVRIRDNCGWGPVTFLSLSFGSGGGGFGFRTTSGSSSPSLSLEIIEGDTNPNTSKTATSSSIANEKTKGTYAIMIADMYGATIFKVQQIKQKRVDIKKDKWPKGIYFVRVSNNKGEAQTKGLNL</sequence>
<dbReference type="EMBL" id="PVEO01000001">
    <property type="protein sequence ID" value="PQV51600.1"/>
    <property type="molecule type" value="Genomic_DNA"/>
</dbReference>
<evidence type="ECO:0000313" key="3">
    <source>
        <dbReference type="EMBL" id="PQV51600.1"/>
    </source>
</evidence>
<gene>
    <name evidence="3" type="ORF">CLV33_101526</name>
</gene>
<dbReference type="NCBIfam" id="TIGR04183">
    <property type="entry name" value="Por_Secre_tail"/>
    <property type="match status" value="1"/>
</dbReference>
<accession>A0A362XED2</accession>
<dbReference type="InterPro" id="IPR026444">
    <property type="entry name" value="Secre_tail"/>
</dbReference>
<dbReference type="AlphaFoldDB" id="A0A362XED2"/>
<evidence type="ECO:0000313" key="4">
    <source>
        <dbReference type="Proteomes" id="UP000251545"/>
    </source>
</evidence>
<dbReference type="SUPFAM" id="SSF53474">
    <property type="entry name" value="alpha/beta-Hydrolases"/>
    <property type="match status" value="1"/>
</dbReference>
<dbReference type="RefSeq" id="WP_105472586.1">
    <property type="nucleotide sequence ID" value="NZ_PVEO01000001.1"/>
</dbReference>
<organism evidence="3 4">
    <name type="scientific">Jejuia pallidilutea</name>
    <dbReference type="NCBI Taxonomy" id="504487"/>
    <lineage>
        <taxon>Bacteria</taxon>
        <taxon>Pseudomonadati</taxon>
        <taxon>Bacteroidota</taxon>
        <taxon>Flavobacteriia</taxon>
        <taxon>Flavobacteriales</taxon>
        <taxon>Flavobacteriaceae</taxon>
        <taxon>Jejuia</taxon>
    </lineage>
</organism>
<evidence type="ECO:0000256" key="2">
    <source>
        <dbReference type="SAM" id="SignalP"/>
    </source>
</evidence>
<name>A0A362XED2_9FLAO</name>
<dbReference type="Gene3D" id="3.40.50.1820">
    <property type="entry name" value="alpha/beta hydrolase"/>
    <property type="match status" value="1"/>
</dbReference>
<evidence type="ECO:0000256" key="1">
    <source>
        <dbReference type="ARBA" id="ARBA00022729"/>
    </source>
</evidence>
<protein>
    <submittedName>
        <fullName evidence="3">Putative secreted protein (Por secretion system target)</fullName>
    </submittedName>
</protein>
<keyword evidence="1 2" id="KW-0732">Signal</keyword>
<proteinExistence type="predicted"/>
<reference evidence="3 4" key="1">
    <citation type="submission" date="2018-02" db="EMBL/GenBank/DDBJ databases">
        <title>Genomic Encyclopedia of Archaeal and Bacterial Type Strains, Phase II (KMG-II): from individual species to whole genera.</title>
        <authorList>
            <person name="Goeker M."/>
        </authorList>
    </citation>
    <scope>NUCLEOTIDE SEQUENCE [LARGE SCALE GENOMIC DNA]</scope>
    <source>
        <strain evidence="3 4">DSM 21165</strain>
    </source>
</reference>
<dbReference type="Proteomes" id="UP000251545">
    <property type="component" value="Unassembled WGS sequence"/>
</dbReference>
<feature type="signal peptide" evidence="2">
    <location>
        <begin position="1"/>
        <end position="19"/>
    </location>
</feature>
<feature type="chain" id="PRO_5017041089" evidence="2">
    <location>
        <begin position="20"/>
        <end position="1026"/>
    </location>
</feature>
<dbReference type="InterPro" id="IPR029058">
    <property type="entry name" value="AB_hydrolase_fold"/>
</dbReference>